<keyword evidence="3" id="KW-1185">Reference proteome</keyword>
<dbReference type="AlphaFoldDB" id="A0A1I3Z2Z4"/>
<feature type="signal peptide" evidence="1">
    <location>
        <begin position="1"/>
        <end position="21"/>
    </location>
</feature>
<dbReference type="Proteomes" id="UP000323300">
    <property type="component" value="Unassembled WGS sequence"/>
</dbReference>
<sequence length="352" mass="38544">MNAPRLAVAAAALACSLAPFAAAQEQQPPYLDNRSDAAELVRSLYNAISRGEYGRAWDYFGDEKPAEDFSAFAEGYARTARVEVETGTVSEEGAAGSIYYSVPTAIRAVAQDGSETIFAGCYTARLANPQIQSTPFVPLQLERGALKRADGGLAEALPASCGDAPPPPKQDAMLEAVKKRFAADYTDTCQTLEPDAEAGAANPSEHVIGFHYKSDSETDPERQARLFRFPCGSGAYNTMEVYYFADDTGEMRQLQFTTPELDIHYENDDFEGKVEAVNIIGYRVDDQLINSEYSPETKSIESFNKWRGVGDASSIGRWIFRDGNFSLVKYDVDAAHDGEINHETVLDYDTPP</sequence>
<evidence type="ECO:0000313" key="3">
    <source>
        <dbReference type="Proteomes" id="UP000323300"/>
    </source>
</evidence>
<evidence type="ECO:0008006" key="4">
    <source>
        <dbReference type="Google" id="ProtNLM"/>
    </source>
</evidence>
<accession>A0A1I3Z2Z4</accession>
<gene>
    <name evidence="2" type="ORF">SAMN04488498_105310</name>
</gene>
<dbReference type="EMBL" id="FOSL01000005">
    <property type="protein sequence ID" value="SFK37846.1"/>
    <property type="molecule type" value="Genomic_DNA"/>
</dbReference>
<reference evidence="2 3" key="1">
    <citation type="submission" date="2016-10" db="EMBL/GenBank/DDBJ databases">
        <authorList>
            <person name="Varghese N."/>
            <person name="Submissions S."/>
        </authorList>
    </citation>
    <scope>NUCLEOTIDE SEQUENCE [LARGE SCALE GENOMIC DNA]</scope>
    <source>
        <strain evidence="2 3">DSM 21822</strain>
    </source>
</reference>
<dbReference type="OrthoDB" id="7863791at2"/>
<evidence type="ECO:0000256" key="1">
    <source>
        <dbReference type="SAM" id="SignalP"/>
    </source>
</evidence>
<organism evidence="2 3">
    <name type="scientific">Neomesorhizobium albiziae</name>
    <dbReference type="NCBI Taxonomy" id="335020"/>
    <lineage>
        <taxon>Bacteria</taxon>
        <taxon>Pseudomonadati</taxon>
        <taxon>Pseudomonadota</taxon>
        <taxon>Alphaproteobacteria</taxon>
        <taxon>Hyphomicrobiales</taxon>
        <taxon>Phyllobacteriaceae</taxon>
        <taxon>Neomesorhizobium</taxon>
    </lineage>
</organism>
<dbReference type="Pfam" id="PF06674">
    <property type="entry name" value="DUF1176"/>
    <property type="match status" value="1"/>
</dbReference>
<evidence type="ECO:0000313" key="2">
    <source>
        <dbReference type="EMBL" id="SFK37846.1"/>
    </source>
</evidence>
<protein>
    <recommendedName>
        <fullName evidence="4">DUF1176 domain-containing protein</fullName>
    </recommendedName>
</protein>
<proteinExistence type="predicted"/>
<dbReference type="InterPro" id="IPR009560">
    <property type="entry name" value="DUF1176"/>
</dbReference>
<feature type="chain" id="PRO_5009302456" description="DUF1176 domain-containing protein" evidence="1">
    <location>
        <begin position="22"/>
        <end position="352"/>
    </location>
</feature>
<keyword evidence="1" id="KW-0732">Signal</keyword>
<dbReference type="RefSeq" id="WP_149760314.1">
    <property type="nucleotide sequence ID" value="NZ_BSPE01000056.1"/>
</dbReference>
<name>A0A1I3Z2Z4_9HYPH</name>